<comment type="similarity">
    <text evidence="1">Belongs to the cyclin family. Cyclin D subfamily.</text>
</comment>
<evidence type="ECO:0000256" key="4">
    <source>
        <dbReference type="ARBA" id="ARBA00023306"/>
    </source>
</evidence>
<dbReference type="InterPro" id="IPR036915">
    <property type="entry name" value="Cyclin-like_sf"/>
</dbReference>
<dbReference type="InterPro" id="IPR006671">
    <property type="entry name" value="Cyclin_N"/>
</dbReference>
<proteinExistence type="inferred from homology"/>
<dbReference type="CDD" id="cd20544">
    <property type="entry name" value="CYCLIN_AtCycD-like_rpt2"/>
    <property type="match status" value="1"/>
</dbReference>
<dbReference type="SMART" id="SM00385">
    <property type="entry name" value="CYCLIN"/>
    <property type="match status" value="1"/>
</dbReference>
<protein>
    <recommendedName>
        <fullName evidence="10">Cyclin-D6-1</fullName>
    </recommendedName>
</protein>
<dbReference type="Gene3D" id="1.10.472.10">
    <property type="entry name" value="Cyclin-like"/>
    <property type="match status" value="2"/>
</dbReference>
<dbReference type="AlphaFoldDB" id="A0AAP0HIA3"/>
<dbReference type="InterPro" id="IPR004367">
    <property type="entry name" value="Cyclin_C-dom"/>
</dbReference>
<accession>A0AAP0HIA3</accession>
<dbReference type="Pfam" id="PF00134">
    <property type="entry name" value="Cyclin_N"/>
    <property type="match status" value="1"/>
</dbReference>
<keyword evidence="3 5" id="KW-0195">Cyclin</keyword>
<name>A0AAP0HIA3_9MAGN</name>
<evidence type="ECO:0000256" key="5">
    <source>
        <dbReference type="RuleBase" id="RU000383"/>
    </source>
</evidence>
<evidence type="ECO:0000259" key="7">
    <source>
        <dbReference type="SMART" id="SM01332"/>
    </source>
</evidence>
<keyword evidence="2" id="KW-0132">Cell division</keyword>
<gene>
    <name evidence="8" type="ORF">Scep_028600</name>
</gene>
<evidence type="ECO:0000256" key="2">
    <source>
        <dbReference type="ARBA" id="ARBA00022618"/>
    </source>
</evidence>
<sequence length="302" mass="34439">MDFDLENPHTAAPPLFASESDHTPNYHYKSRDSDLALRRHAMSMIFHLCRDFDRFTSYLAVNYFDRFVSAQGLPRGEPWILRLTAISCVSLAAKMKQVEFSLTDFQRDGRFIFDVQTIQRMEVLILGALKWRMRSVTPFSFVHFFVSLLQIKDSLLLQECARNRAAEIIFRAQSETALLAFKPSIIAASALLCASHDLFPSQHLCFKNAVLSCEYVNKETLLDCHNAMRETLITDGFESSVIDSVSGSDTPVSVLHRHCSSSETTTTQHEPKRRKIICNFCINNNDDSNDNNSIRLSQIQRC</sequence>
<dbReference type="SMART" id="SM01332">
    <property type="entry name" value="Cyclin_C"/>
    <property type="match status" value="1"/>
</dbReference>
<feature type="domain" description="Cyclin-like" evidence="6">
    <location>
        <begin position="46"/>
        <end position="127"/>
    </location>
</feature>
<evidence type="ECO:0008006" key="10">
    <source>
        <dbReference type="Google" id="ProtNLM"/>
    </source>
</evidence>
<dbReference type="EMBL" id="JBBNAG010000012">
    <property type="protein sequence ID" value="KAK9089518.1"/>
    <property type="molecule type" value="Genomic_DNA"/>
</dbReference>
<dbReference type="SUPFAM" id="SSF47954">
    <property type="entry name" value="Cyclin-like"/>
    <property type="match status" value="2"/>
</dbReference>
<keyword evidence="9" id="KW-1185">Reference proteome</keyword>
<dbReference type="Proteomes" id="UP001419268">
    <property type="component" value="Unassembled WGS sequence"/>
</dbReference>
<feature type="domain" description="Cyclin C-terminal" evidence="7">
    <location>
        <begin position="136"/>
        <end position="251"/>
    </location>
</feature>
<evidence type="ECO:0000313" key="9">
    <source>
        <dbReference type="Proteomes" id="UP001419268"/>
    </source>
</evidence>
<reference evidence="8 9" key="1">
    <citation type="submission" date="2024-01" db="EMBL/GenBank/DDBJ databases">
        <title>Genome assemblies of Stephania.</title>
        <authorList>
            <person name="Yang L."/>
        </authorList>
    </citation>
    <scope>NUCLEOTIDE SEQUENCE [LARGE SCALE GENOMIC DNA]</scope>
    <source>
        <strain evidence="8">JXDWG</strain>
        <tissue evidence="8">Leaf</tissue>
    </source>
</reference>
<organism evidence="8 9">
    <name type="scientific">Stephania cephalantha</name>
    <dbReference type="NCBI Taxonomy" id="152367"/>
    <lineage>
        <taxon>Eukaryota</taxon>
        <taxon>Viridiplantae</taxon>
        <taxon>Streptophyta</taxon>
        <taxon>Embryophyta</taxon>
        <taxon>Tracheophyta</taxon>
        <taxon>Spermatophyta</taxon>
        <taxon>Magnoliopsida</taxon>
        <taxon>Ranunculales</taxon>
        <taxon>Menispermaceae</taxon>
        <taxon>Menispermoideae</taxon>
        <taxon>Cissampelideae</taxon>
        <taxon>Stephania</taxon>
    </lineage>
</organism>
<dbReference type="PANTHER" id="PTHR10177">
    <property type="entry name" value="CYCLINS"/>
    <property type="match status" value="1"/>
</dbReference>
<dbReference type="FunFam" id="1.10.472.10:FF:000040">
    <property type="entry name" value="D6-type cyclin"/>
    <property type="match status" value="1"/>
</dbReference>
<dbReference type="InterPro" id="IPR039361">
    <property type="entry name" value="Cyclin"/>
</dbReference>
<dbReference type="InterPro" id="IPR013763">
    <property type="entry name" value="Cyclin-like_dom"/>
</dbReference>
<evidence type="ECO:0000256" key="3">
    <source>
        <dbReference type="ARBA" id="ARBA00023127"/>
    </source>
</evidence>
<keyword evidence="4" id="KW-0131">Cell cycle</keyword>
<dbReference type="GO" id="GO:0051301">
    <property type="term" value="P:cell division"/>
    <property type="evidence" value="ECO:0007669"/>
    <property type="project" value="UniProtKB-KW"/>
</dbReference>
<evidence type="ECO:0000259" key="6">
    <source>
        <dbReference type="SMART" id="SM00385"/>
    </source>
</evidence>
<comment type="caution">
    <text evidence="8">The sequence shown here is derived from an EMBL/GenBank/DDBJ whole genome shotgun (WGS) entry which is preliminary data.</text>
</comment>
<dbReference type="FunFam" id="1.10.472.10:FF:000060">
    <property type="entry name" value="D6-type cyclin"/>
    <property type="match status" value="1"/>
</dbReference>
<evidence type="ECO:0000313" key="8">
    <source>
        <dbReference type="EMBL" id="KAK9089518.1"/>
    </source>
</evidence>
<evidence type="ECO:0000256" key="1">
    <source>
        <dbReference type="ARBA" id="ARBA00009065"/>
    </source>
</evidence>
<dbReference type="Pfam" id="PF02984">
    <property type="entry name" value="Cyclin_C"/>
    <property type="match status" value="1"/>
</dbReference>